<reference evidence="2" key="1">
    <citation type="journal article" date="2011" name="Nat. Genet.">
        <title>The Arabidopsis lyrata genome sequence and the basis of rapid genome size change.</title>
        <authorList>
            <person name="Hu T.T."/>
            <person name="Pattyn P."/>
            <person name="Bakker E.G."/>
            <person name="Cao J."/>
            <person name="Cheng J.-F."/>
            <person name="Clark R.M."/>
            <person name="Fahlgren N."/>
            <person name="Fawcett J.A."/>
            <person name="Grimwood J."/>
            <person name="Gundlach H."/>
            <person name="Haberer G."/>
            <person name="Hollister J.D."/>
            <person name="Ossowski S."/>
            <person name="Ottilar R.P."/>
            <person name="Salamov A.A."/>
            <person name="Schneeberger K."/>
            <person name="Spannagl M."/>
            <person name="Wang X."/>
            <person name="Yang L."/>
            <person name="Nasrallah M.E."/>
            <person name="Bergelson J."/>
            <person name="Carrington J.C."/>
            <person name="Gaut B.S."/>
            <person name="Schmutz J."/>
            <person name="Mayer K.F.X."/>
            <person name="Van de Peer Y."/>
            <person name="Grigoriev I.V."/>
            <person name="Nordborg M."/>
            <person name="Weigel D."/>
            <person name="Guo Y.-L."/>
        </authorList>
    </citation>
    <scope>NUCLEOTIDE SEQUENCE [LARGE SCALE GENOMIC DNA]</scope>
    <source>
        <strain evidence="2">cv. MN47</strain>
    </source>
</reference>
<name>D7KS58_ARALL</name>
<organism evidence="2">
    <name type="scientific">Arabidopsis lyrata subsp. lyrata</name>
    <name type="common">Lyre-leaved rock-cress</name>
    <dbReference type="NCBI Taxonomy" id="81972"/>
    <lineage>
        <taxon>Eukaryota</taxon>
        <taxon>Viridiplantae</taxon>
        <taxon>Streptophyta</taxon>
        <taxon>Embryophyta</taxon>
        <taxon>Tracheophyta</taxon>
        <taxon>Spermatophyta</taxon>
        <taxon>Magnoliopsida</taxon>
        <taxon>eudicotyledons</taxon>
        <taxon>Gunneridae</taxon>
        <taxon>Pentapetalae</taxon>
        <taxon>rosids</taxon>
        <taxon>malvids</taxon>
        <taxon>Brassicales</taxon>
        <taxon>Brassicaceae</taxon>
        <taxon>Camelineae</taxon>
        <taxon>Arabidopsis</taxon>
    </lineage>
</organism>
<dbReference type="AlphaFoldDB" id="D7KS58"/>
<keyword evidence="2" id="KW-1185">Reference proteome</keyword>
<sequence length="53" mass="6749">MAEKWKKKEGLEEDTWILIVDNSREEPTGFYWLTRYYSVEQFWRRLELQEKEY</sequence>
<dbReference type="HOGENOM" id="CLU_3071410_0_0_1"/>
<dbReference type="EMBL" id="GL348714">
    <property type="protein sequence ID" value="EFH63820.1"/>
    <property type="molecule type" value="Genomic_DNA"/>
</dbReference>
<dbReference type="Proteomes" id="UP000008694">
    <property type="component" value="Unassembled WGS sequence"/>
</dbReference>
<proteinExistence type="predicted"/>
<gene>
    <name evidence="1" type="ORF">ARALYDRAFT_895351</name>
</gene>
<evidence type="ECO:0000313" key="2">
    <source>
        <dbReference type="Proteomes" id="UP000008694"/>
    </source>
</evidence>
<protein>
    <submittedName>
        <fullName evidence="1">Predicted protein</fullName>
    </submittedName>
</protein>
<accession>D7KS58</accession>
<dbReference type="Gramene" id="scaffold_202425.1">
    <property type="protein sequence ID" value="scaffold_202425.1"/>
    <property type="gene ID" value="scaffold_202425.1"/>
</dbReference>
<evidence type="ECO:0000313" key="1">
    <source>
        <dbReference type="EMBL" id="EFH63820.1"/>
    </source>
</evidence>